<evidence type="ECO:0000256" key="6">
    <source>
        <dbReference type="ARBA" id="ARBA00022801"/>
    </source>
</evidence>
<dbReference type="Pfam" id="PF01095">
    <property type="entry name" value="Pectinesterase"/>
    <property type="match status" value="1"/>
</dbReference>
<dbReference type="PROSITE" id="PS00503">
    <property type="entry name" value="PECTINESTERASE_2"/>
    <property type="match status" value="1"/>
</dbReference>
<organism evidence="12 13">
    <name type="scientific">Quillaja saponaria</name>
    <name type="common">Soap bark tree</name>
    <dbReference type="NCBI Taxonomy" id="32244"/>
    <lineage>
        <taxon>Eukaryota</taxon>
        <taxon>Viridiplantae</taxon>
        <taxon>Streptophyta</taxon>
        <taxon>Embryophyta</taxon>
        <taxon>Tracheophyta</taxon>
        <taxon>Spermatophyta</taxon>
        <taxon>Magnoliopsida</taxon>
        <taxon>eudicotyledons</taxon>
        <taxon>Gunneridae</taxon>
        <taxon>Pentapetalae</taxon>
        <taxon>rosids</taxon>
        <taxon>fabids</taxon>
        <taxon>Fabales</taxon>
        <taxon>Quillajaceae</taxon>
        <taxon>Quillaja</taxon>
    </lineage>
</organism>
<dbReference type="InterPro" id="IPR011050">
    <property type="entry name" value="Pectin_lyase_fold/virulence"/>
</dbReference>
<dbReference type="Proteomes" id="UP001163823">
    <property type="component" value="Chromosome 11"/>
</dbReference>
<accession>A0AAD7L3L3</accession>
<dbReference type="InterPro" id="IPR000070">
    <property type="entry name" value="Pectinesterase_cat"/>
</dbReference>
<dbReference type="EMBL" id="JARAOO010000011">
    <property type="protein sequence ID" value="KAJ7950949.1"/>
    <property type="molecule type" value="Genomic_DNA"/>
</dbReference>
<evidence type="ECO:0000313" key="12">
    <source>
        <dbReference type="EMBL" id="KAJ7950949.1"/>
    </source>
</evidence>
<evidence type="ECO:0000256" key="9">
    <source>
        <dbReference type="PROSITE-ProRule" id="PRU10040"/>
    </source>
</evidence>
<keyword evidence="13" id="KW-1185">Reference proteome</keyword>
<evidence type="ECO:0000259" key="11">
    <source>
        <dbReference type="Pfam" id="PF01095"/>
    </source>
</evidence>
<name>A0AAD7L3L3_QUISA</name>
<keyword evidence="6 10" id="KW-0378">Hydrolase</keyword>
<evidence type="ECO:0000256" key="1">
    <source>
        <dbReference type="ARBA" id="ARBA00004191"/>
    </source>
</evidence>
<evidence type="ECO:0000256" key="10">
    <source>
        <dbReference type="RuleBase" id="RU000589"/>
    </source>
</evidence>
<dbReference type="InterPro" id="IPR012334">
    <property type="entry name" value="Pectin_lyas_fold"/>
</dbReference>
<dbReference type="Gene3D" id="2.160.20.10">
    <property type="entry name" value="Single-stranded right-handed beta-helix, Pectin lyase-like"/>
    <property type="match status" value="1"/>
</dbReference>
<protein>
    <recommendedName>
        <fullName evidence="3 10">Pectinesterase</fullName>
        <ecNumber evidence="3 10">3.1.1.11</ecNumber>
    </recommendedName>
</protein>
<feature type="active site" evidence="9">
    <location>
        <position position="169"/>
    </location>
</feature>
<dbReference type="AlphaFoldDB" id="A0AAD7L3L3"/>
<evidence type="ECO:0000256" key="4">
    <source>
        <dbReference type="ARBA" id="ARBA00022512"/>
    </source>
</evidence>
<sequence>MATTSTSSLQDIKILEMIHSQVLQARNWVLNSVELHGIVRPTGLALRDCGKLYDERVYAENVKIENNMKNVMFVGDGIDKTIVTSNLNEIQGHHIESSATFDVVGDGFWARDMTFENTAGPQGKQAVALKVSSDLSIFYHCSFKGYQDTLYVHDNRQFFSNCHIYGTIDFIFGDAQVVFQNCVIFVRKPLDNQYNVITAQGRDLQNETSGISIQHCRVRPAPNFASVKHLFKTYLGRPWKNYSRTVFLKTHLGRFIHPQGWNEWDGKFALSTLYYGEYMNTGRGASTARRVNWHGFHVLIGPSKASPFSPSRFIDGERWIPGKRRAIFS</sequence>
<evidence type="ECO:0000256" key="8">
    <source>
        <dbReference type="ARBA" id="ARBA00023316"/>
    </source>
</evidence>
<evidence type="ECO:0000256" key="5">
    <source>
        <dbReference type="ARBA" id="ARBA00022525"/>
    </source>
</evidence>
<gene>
    <name evidence="12" type="ORF">O6P43_027066</name>
</gene>
<dbReference type="FunFam" id="2.160.20.10:FF:000029">
    <property type="entry name" value="Pectinesterase 4"/>
    <property type="match status" value="1"/>
</dbReference>
<comment type="caution">
    <text evidence="12">The sequence shown here is derived from an EMBL/GenBank/DDBJ whole genome shotgun (WGS) entry which is preliminary data.</text>
</comment>
<dbReference type="GO" id="GO:0045490">
    <property type="term" value="P:pectin catabolic process"/>
    <property type="evidence" value="ECO:0007669"/>
    <property type="project" value="UniProtKB-UniRule"/>
</dbReference>
<evidence type="ECO:0000256" key="2">
    <source>
        <dbReference type="ARBA" id="ARBA00005184"/>
    </source>
</evidence>
<keyword evidence="5" id="KW-0964">Secreted</keyword>
<evidence type="ECO:0000256" key="7">
    <source>
        <dbReference type="ARBA" id="ARBA00023085"/>
    </source>
</evidence>
<proteinExistence type="predicted"/>
<keyword evidence="4" id="KW-0134">Cell wall</keyword>
<dbReference type="GO" id="GO:0042545">
    <property type="term" value="P:cell wall modification"/>
    <property type="evidence" value="ECO:0007669"/>
    <property type="project" value="UniProtKB-UniRule"/>
</dbReference>
<keyword evidence="8" id="KW-0961">Cell wall biogenesis/degradation</keyword>
<dbReference type="GO" id="GO:0030599">
    <property type="term" value="F:pectinesterase activity"/>
    <property type="evidence" value="ECO:0007669"/>
    <property type="project" value="UniProtKB-UniRule"/>
</dbReference>
<evidence type="ECO:0000256" key="3">
    <source>
        <dbReference type="ARBA" id="ARBA00013229"/>
    </source>
</evidence>
<comment type="catalytic activity">
    <reaction evidence="10">
        <text>[(1-&gt;4)-alpha-D-galacturonosyl methyl ester](n) + n H2O = [(1-&gt;4)-alpha-D-galacturonosyl](n) + n methanol + n H(+)</text>
        <dbReference type="Rhea" id="RHEA:22380"/>
        <dbReference type="Rhea" id="RHEA-COMP:14570"/>
        <dbReference type="Rhea" id="RHEA-COMP:14573"/>
        <dbReference type="ChEBI" id="CHEBI:15377"/>
        <dbReference type="ChEBI" id="CHEBI:15378"/>
        <dbReference type="ChEBI" id="CHEBI:17790"/>
        <dbReference type="ChEBI" id="CHEBI:140522"/>
        <dbReference type="ChEBI" id="CHEBI:140523"/>
        <dbReference type="EC" id="3.1.1.11"/>
    </reaction>
</comment>
<dbReference type="KEGG" id="qsa:O6P43_027066"/>
<keyword evidence="7 10" id="KW-0063">Aspartyl esterase</keyword>
<dbReference type="PANTHER" id="PTHR31707">
    <property type="entry name" value="PECTINESTERASE"/>
    <property type="match status" value="1"/>
</dbReference>
<dbReference type="InterPro" id="IPR033131">
    <property type="entry name" value="Pectinesterase_Asp_AS"/>
</dbReference>
<comment type="subcellular location">
    <subcellularLocation>
        <location evidence="1">Secreted</location>
        <location evidence="1">Cell wall</location>
    </subcellularLocation>
</comment>
<evidence type="ECO:0000313" key="13">
    <source>
        <dbReference type="Proteomes" id="UP001163823"/>
    </source>
</evidence>
<dbReference type="SUPFAM" id="SSF51126">
    <property type="entry name" value="Pectin lyase-like"/>
    <property type="match status" value="1"/>
</dbReference>
<dbReference type="EC" id="3.1.1.11" evidence="3 10"/>
<feature type="domain" description="Pectinesterase catalytic" evidence="11">
    <location>
        <begin position="56"/>
        <end position="317"/>
    </location>
</feature>
<reference evidence="12" key="1">
    <citation type="journal article" date="2023" name="Science">
        <title>Elucidation of the pathway for biosynthesis of saponin adjuvants from the soapbark tree.</title>
        <authorList>
            <person name="Reed J."/>
            <person name="Orme A."/>
            <person name="El-Demerdash A."/>
            <person name="Owen C."/>
            <person name="Martin L.B.B."/>
            <person name="Misra R.C."/>
            <person name="Kikuchi S."/>
            <person name="Rejzek M."/>
            <person name="Martin A.C."/>
            <person name="Harkess A."/>
            <person name="Leebens-Mack J."/>
            <person name="Louveau T."/>
            <person name="Stephenson M.J."/>
            <person name="Osbourn A."/>
        </authorList>
    </citation>
    <scope>NUCLEOTIDE SEQUENCE</scope>
    <source>
        <strain evidence="12">S10</strain>
    </source>
</reference>
<comment type="pathway">
    <text evidence="2 10">Glycan metabolism; pectin degradation; 2-dehydro-3-deoxy-D-gluconate from pectin: step 1/5.</text>
</comment>